<comment type="caution">
    <text evidence="2">The sequence shown here is derived from an EMBL/GenBank/DDBJ whole genome shotgun (WGS) entry which is preliminary data.</text>
</comment>
<organism evidence="2 3">
    <name type="scientific">Capnocytophaga leadbetteri</name>
    <dbReference type="NCBI Taxonomy" id="327575"/>
    <lineage>
        <taxon>Bacteria</taxon>
        <taxon>Pseudomonadati</taxon>
        <taxon>Bacteroidota</taxon>
        <taxon>Flavobacteriia</taxon>
        <taxon>Flavobacteriales</taxon>
        <taxon>Flavobacteriaceae</taxon>
        <taxon>Capnocytophaga</taxon>
    </lineage>
</organism>
<reference evidence="2 3" key="1">
    <citation type="submission" date="2018-04" db="EMBL/GenBank/DDBJ databases">
        <title>Genomic Encyclopedia of Archaeal and Bacterial Type Strains, Phase II (KMG-II): from individual species to whole genera.</title>
        <authorList>
            <person name="Goeker M."/>
        </authorList>
    </citation>
    <scope>NUCLEOTIDE SEQUENCE [LARGE SCALE GENOMIC DNA]</scope>
    <source>
        <strain evidence="2 3">DSM 22902</strain>
    </source>
</reference>
<accession>A0A2T5XSH1</accession>
<gene>
    <name evidence="2" type="ORF">C8P65_11511</name>
</gene>
<evidence type="ECO:0000259" key="1">
    <source>
        <dbReference type="PROSITE" id="PS51154"/>
    </source>
</evidence>
<dbReference type="Proteomes" id="UP000243985">
    <property type="component" value="Unassembled WGS sequence"/>
</dbReference>
<proteinExistence type="predicted"/>
<name>A0A2T5XSH1_9FLAO</name>
<feature type="domain" description="Macro" evidence="1">
    <location>
        <begin position="1"/>
        <end position="82"/>
    </location>
</feature>
<evidence type="ECO:0000313" key="3">
    <source>
        <dbReference type="Proteomes" id="UP000243985"/>
    </source>
</evidence>
<dbReference type="InterPro" id="IPR002589">
    <property type="entry name" value="Macro_dom"/>
</dbReference>
<dbReference type="AlphaFoldDB" id="A0A2T5XSH1"/>
<dbReference type="PROSITE" id="PS51154">
    <property type="entry name" value="MACRO"/>
    <property type="match status" value="1"/>
</dbReference>
<dbReference type="SUPFAM" id="SSF52949">
    <property type="entry name" value="Macro domain-like"/>
    <property type="match status" value="1"/>
</dbReference>
<sequence>MIHNNIEIVLGDITKISVDVIVNAANTSLLGGGGVDGAIQSDEYYINMMIAWYLATALAKQYEATLPYLEAKTLAPYSSKSL</sequence>
<dbReference type="InterPro" id="IPR043472">
    <property type="entry name" value="Macro_dom-like"/>
</dbReference>
<evidence type="ECO:0000313" key="2">
    <source>
        <dbReference type="EMBL" id="PTX03161.1"/>
    </source>
</evidence>
<protein>
    <recommendedName>
        <fullName evidence="1">Macro domain-containing protein</fullName>
    </recommendedName>
</protein>
<dbReference type="Gene3D" id="3.40.220.10">
    <property type="entry name" value="Leucine Aminopeptidase, subunit E, domain 1"/>
    <property type="match status" value="1"/>
</dbReference>
<dbReference type="EMBL" id="QBKG01000015">
    <property type="protein sequence ID" value="PTX03161.1"/>
    <property type="molecule type" value="Genomic_DNA"/>
</dbReference>